<protein>
    <submittedName>
        <fullName evidence="1">Uncharacterized protein</fullName>
    </submittedName>
</protein>
<sequence>MALFGKSSTTLNRKSQEDFKLFSESERIGLIYSWEDSQKEKSVYAFAKSLGSEKSITFLCFNPIKKIQPETDNPTFSKADFNLFGKIKTQTALSFMEEPFDYLFHLDFDVNPLIRPLLAKSKANCKVGCHSEDGEGIYDLMIKINKSAGLKNLSDQMLIYVNALK</sequence>
<gene>
    <name evidence="1" type="ORF">AWN68_07990</name>
</gene>
<dbReference type="AlphaFoldDB" id="A0A150X9V7"/>
<dbReference type="EMBL" id="LRDB01000045">
    <property type="protein sequence ID" value="KYG75476.1"/>
    <property type="molecule type" value="Genomic_DNA"/>
</dbReference>
<accession>A0A150X9V7</accession>
<keyword evidence="2" id="KW-1185">Reference proteome</keyword>
<name>A0A150X9V7_9BACT</name>
<dbReference type="Pfam" id="PF21857">
    <property type="entry name" value="DUF6913"/>
    <property type="match status" value="1"/>
</dbReference>
<dbReference type="InterPro" id="IPR054207">
    <property type="entry name" value="DUF6913"/>
</dbReference>
<evidence type="ECO:0000313" key="1">
    <source>
        <dbReference type="EMBL" id="KYG75476.1"/>
    </source>
</evidence>
<organism evidence="1 2">
    <name type="scientific">Roseivirga echinicomitans</name>
    <dbReference type="NCBI Taxonomy" id="296218"/>
    <lineage>
        <taxon>Bacteria</taxon>
        <taxon>Pseudomonadati</taxon>
        <taxon>Bacteroidota</taxon>
        <taxon>Cytophagia</taxon>
        <taxon>Cytophagales</taxon>
        <taxon>Roseivirgaceae</taxon>
        <taxon>Roseivirga</taxon>
    </lineage>
</organism>
<dbReference type="RefSeq" id="WP_068416890.1">
    <property type="nucleotide sequence ID" value="NZ_LRDB01000045.1"/>
</dbReference>
<dbReference type="Proteomes" id="UP000075615">
    <property type="component" value="Unassembled WGS sequence"/>
</dbReference>
<comment type="caution">
    <text evidence="1">The sequence shown here is derived from an EMBL/GenBank/DDBJ whole genome shotgun (WGS) entry which is preliminary data.</text>
</comment>
<reference evidence="1 2" key="1">
    <citation type="submission" date="2016-01" db="EMBL/GenBank/DDBJ databases">
        <title>Genome sequencing of Roseivirga echinicomitans KMM 6058.</title>
        <authorList>
            <person name="Selvaratnam C."/>
            <person name="Thevarajoo S."/>
            <person name="Goh K.M."/>
            <person name="Ee R."/>
            <person name="Chan K.-G."/>
            <person name="Chong C.S."/>
        </authorList>
    </citation>
    <scope>NUCLEOTIDE SEQUENCE [LARGE SCALE GENOMIC DNA]</scope>
    <source>
        <strain evidence="1 2">KMM 6058</strain>
    </source>
</reference>
<proteinExistence type="predicted"/>
<dbReference type="STRING" id="296218.AWN68_07990"/>
<evidence type="ECO:0000313" key="2">
    <source>
        <dbReference type="Proteomes" id="UP000075615"/>
    </source>
</evidence>